<reference evidence="22" key="1">
    <citation type="journal article" date="2018" name="Nat. Microbiol.">
        <title>Leveraging single-cell genomics to expand the fungal tree of life.</title>
        <authorList>
            <person name="Ahrendt S.R."/>
            <person name="Quandt C.A."/>
            <person name="Ciobanu D."/>
            <person name="Clum A."/>
            <person name="Salamov A."/>
            <person name="Andreopoulos B."/>
            <person name="Cheng J.F."/>
            <person name="Woyke T."/>
            <person name="Pelin A."/>
            <person name="Henrissat B."/>
            <person name="Reynolds N.K."/>
            <person name="Benny G.L."/>
            <person name="Smith M.E."/>
            <person name="James T.Y."/>
            <person name="Grigoriev I.V."/>
        </authorList>
    </citation>
    <scope>NUCLEOTIDE SEQUENCE [LARGE SCALE GENOMIC DNA]</scope>
    <source>
        <strain evidence="22">Benny S71-1</strain>
    </source>
</reference>
<evidence type="ECO:0000256" key="18">
    <source>
        <dbReference type="ARBA" id="ARBA00043078"/>
    </source>
</evidence>
<evidence type="ECO:0000256" key="2">
    <source>
        <dbReference type="ARBA" id="ARBA00004191"/>
    </source>
</evidence>
<evidence type="ECO:0000313" key="21">
    <source>
        <dbReference type="EMBL" id="RKP26867.1"/>
    </source>
</evidence>
<dbReference type="AlphaFoldDB" id="A0A4P9Z2U8"/>
<evidence type="ECO:0000256" key="5">
    <source>
        <dbReference type="ARBA" id="ARBA00012780"/>
    </source>
</evidence>
<keyword evidence="7" id="KW-0134">Cell wall</keyword>
<feature type="non-terminal residue" evidence="21">
    <location>
        <position position="1"/>
    </location>
</feature>
<dbReference type="GO" id="GO:0042973">
    <property type="term" value="F:glucan endo-1,3-beta-D-glucosidase activity"/>
    <property type="evidence" value="ECO:0007669"/>
    <property type="project" value="UniProtKB-EC"/>
</dbReference>
<dbReference type="GO" id="GO:0009986">
    <property type="term" value="C:cell surface"/>
    <property type="evidence" value="ECO:0007669"/>
    <property type="project" value="TreeGrafter"/>
</dbReference>
<dbReference type="PANTHER" id="PTHR16631">
    <property type="entry name" value="GLUCAN 1,3-BETA-GLUCOSIDASE"/>
    <property type="match status" value="1"/>
</dbReference>
<dbReference type="GO" id="GO:0009277">
    <property type="term" value="C:fungal-type cell wall"/>
    <property type="evidence" value="ECO:0007669"/>
    <property type="project" value="TreeGrafter"/>
</dbReference>
<evidence type="ECO:0000256" key="15">
    <source>
        <dbReference type="ARBA" id="ARBA00023326"/>
    </source>
</evidence>
<evidence type="ECO:0000256" key="17">
    <source>
        <dbReference type="ARBA" id="ARBA00042373"/>
    </source>
</evidence>
<dbReference type="OrthoDB" id="77201at2759"/>
<evidence type="ECO:0000256" key="7">
    <source>
        <dbReference type="ARBA" id="ARBA00022512"/>
    </source>
</evidence>
<dbReference type="Gene3D" id="3.20.20.80">
    <property type="entry name" value="Glycosidases"/>
    <property type="match status" value="2"/>
</dbReference>
<dbReference type="GO" id="GO:0000272">
    <property type="term" value="P:polysaccharide catabolic process"/>
    <property type="evidence" value="ECO:0007669"/>
    <property type="project" value="UniProtKB-KW"/>
</dbReference>
<dbReference type="SUPFAM" id="SSF51445">
    <property type="entry name" value="(Trans)glycosidases"/>
    <property type="match status" value="1"/>
</dbReference>
<evidence type="ECO:0000256" key="3">
    <source>
        <dbReference type="ARBA" id="ARBA00004401"/>
    </source>
</evidence>
<dbReference type="Pfam" id="PF00332">
    <property type="entry name" value="Glyco_hydro_17"/>
    <property type="match status" value="1"/>
</dbReference>
<evidence type="ECO:0000256" key="10">
    <source>
        <dbReference type="ARBA" id="ARBA00022801"/>
    </source>
</evidence>
<keyword evidence="15" id="KW-0624">Polysaccharide degradation</keyword>
<keyword evidence="6" id="KW-1003">Cell membrane</keyword>
<dbReference type="EC" id="3.2.1.39" evidence="5"/>
<gene>
    <name evidence="21" type="ORF">SYNPS1DRAFT_13558</name>
</gene>
<dbReference type="GO" id="GO:0005576">
    <property type="term" value="C:extracellular region"/>
    <property type="evidence" value="ECO:0007669"/>
    <property type="project" value="TreeGrafter"/>
</dbReference>
<comment type="similarity">
    <text evidence="4 19">Belongs to the glycosyl hydrolase 17 family.</text>
</comment>
<dbReference type="PANTHER" id="PTHR16631:SF17">
    <property type="entry name" value="GLUCAN ENDO-1,3-BETA-GLUCOSIDASE BTGC"/>
    <property type="match status" value="1"/>
</dbReference>
<evidence type="ECO:0000256" key="4">
    <source>
        <dbReference type="ARBA" id="ARBA00008773"/>
    </source>
</evidence>
<keyword evidence="11" id="KW-0472">Membrane</keyword>
<feature type="region of interest" description="Disordered" evidence="20">
    <location>
        <begin position="279"/>
        <end position="303"/>
    </location>
</feature>
<comment type="subcellular location">
    <subcellularLocation>
        <location evidence="3">Cell membrane</location>
        <topology evidence="3">Single-pass type II membrane protein</topology>
    </subcellularLocation>
    <subcellularLocation>
        <location evidence="2">Secreted</location>
        <location evidence="2">Cell wall</location>
    </subcellularLocation>
</comment>
<sequence length="303" mass="33616">LVKSFYGLTYTPQRAQHPECGVSIGDVIEDLKVLSQLTTRLRLYGMDCNQANLLQDAIAQLNIDMSLVLTVWVDDNERTYARQLDALWDTLDRYQGEHVIGISVGNEALFRRDVTAAELAQRMRDVRVELKKRRINIPVYTTDLAENFDTTIMQASDAALGNIHPYFAKVSAADAAQWTWDYYRKTIAASGKTAIISETGWPTQGDSNGSAVPSTANLQAYLDSFLCQTIAKKIPCYFFEAFDAAWKAADKPVERSWGILTKDRRLKVRIPRCEGAAVHTSTPASAASTGNARTTRPAQVATS</sequence>
<evidence type="ECO:0000256" key="11">
    <source>
        <dbReference type="ARBA" id="ARBA00023136"/>
    </source>
</evidence>
<comment type="function">
    <text evidence="16">Glucanases play a role in cell expansion during growth, in cell-cell fusion during mating, and in spore release during sporulation. This enzyme may be involved in beta-glucan degradation. Active on laminarin and lichenan.</text>
</comment>
<keyword evidence="14" id="KW-0961">Cell wall biogenesis/degradation</keyword>
<evidence type="ECO:0000256" key="8">
    <source>
        <dbReference type="ARBA" id="ARBA00022525"/>
    </source>
</evidence>
<keyword evidence="8" id="KW-0964">Secreted</keyword>
<name>A0A4P9Z2U8_9FUNG</name>
<evidence type="ECO:0000256" key="1">
    <source>
        <dbReference type="ARBA" id="ARBA00000382"/>
    </source>
</evidence>
<keyword evidence="13" id="KW-0119">Carbohydrate metabolism</keyword>
<evidence type="ECO:0000256" key="20">
    <source>
        <dbReference type="SAM" id="MobiDB-lite"/>
    </source>
</evidence>
<dbReference type="GO" id="GO:0005886">
    <property type="term" value="C:plasma membrane"/>
    <property type="evidence" value="ECO:0007669"/>
    <property type="project" value="UniProtKB-SubCell"/>
</dbReference>
<evidence type="ECO:0000256" key="14">
    <source>
        <dbReference type="ARBA" id="ARBA00023316"/>
    </source>
</evidence>
<keyword evidence="9" id="KW-0732">Signal</keyword>
<dbReference type="GO" id="GO:0071555">
    <property type="term" value="P:cell wall organization"/>
    <property type="evidence" value="ECO:0007669"/>
    <property type="project" value="UniProtKB-KW"/>
</dbReference>
<dbReference type="Proteomes" id="UP000278143">
    <property type="component" value="Unassembled WGS sequence"/>
</dbReference>
<dbReference type="EMBL" id="KZ989316">
    <property type="protein sequence ID" value="RKP26867.1"/>
    <property type="molecule type" value="Genomic_DNA"/>
</dbReference>
<evidence type="ECO:0000256" key="19">
    <source>
        <dbReference type="RuleBase" id="RU004335"/>
    </source>
</evidence>
<dbReference type="InterPro" id="IPR000490">
    <property type="entry name" value="Glyco_hydro_17"/>
</dbReference>
<accession>A0A4P9Z2U8</accession>
<evidence type="ECO:0000256" key="6">
    <source>
        <dbReference type="ARBA" id="ARBA00022475"/>
    </source>
</evidence>
<dbReference type="InterPro" id="IPR017853">
    <property type="entry name" value="GH"/>
</dbReference>
<comment type="catalytic activity">
    <reaction evidence="1">
        <text>Hydrolysis of (1-&gt;3)-beta-D-glucosidic linkages in (1-&gt;3)-beta-D-glucans.</text>
        <dbReference type="EC" id="3.2.1.39"/>
    </reaction>
</comment>
<keyword evidence="12" id="KW-0325">Glycoprotein</keyword>
<dbReference type="InterPro" id="IPR050732">
    <property type="entry name" value="Beta-glucan_modifiers"/>
</dbReference>
<keyword evidence="22" id="KW-1185">Reference proteome</keyword>
<evidence type="ECO:0000256" key="16">
    <source>
        <dbReference type="ARBA" id="ARBA00037649"/>
    </source>
</evidence>
<evidence type="ECO:0000313" key="22">
    <source>
        <dbReference type="Proteomes" id="UP000278143"/>
    </source>
</evidence>
<evidence type="ECO:0000256" key="13">
    <source>
        <dbReference type="ARBA" id="ARBA00023277"/>
    </source>
</evidence>
<evidence type="ECO:0000256" key="12">
    <source>
        <dbReference type="ARBA" id="ARBA00023180"/>
    </source>
</evidence>
<protein>
    <recommendedName>
        <fullName evidence="5">glucan endo-1,3-beta-D-glucosidase</fullName>
        <ecNumber evidence="5">3.2.1.39</ecNumber>
    </recommendedName>
    <alternativeName>
        <fullName evidence="18">Endo-1,3-beta-glucanase btgC</fullName>
    </alternativeName>
    <alternativeName>
        <fullName evidence="17">Laminarinase btgC</fullName>
    </alternativeName>
</protein>
<keyword evidence="10 21" id="KW-0378">Hydrolase</keyword>
<proteinExistence type="inferred from homology"/>
<evidence type="ECO:0000256" key="9">
    <source>
        <dbReference type="ARBA" id="ARBA00022729"/>
    </source>
</evidence>
<organism evidence="21 22">
    <name type="scientific">Syncephalis pseudoplumigaleata</name>
    <dbReference type="NCBI Taxonomy" id="1712513"/>
    <lineage>
        <taxon>Eukaryota</taxon>
        <taxon>Fungi</taxon>
        <taxon>Fungi incertae sedis</taxon>
        <taxon>Zoopagomycota</taxon>
        <taxon>Zoopagomycotina</taxon>
        <taxon>Zoopagomycetes</taxon>
        <taxon>Zoopagales</taxon>
        <taxon>Piptocephalidaceae</taxon>
        <taxon>Syncephalis</taxon>
    </lineage>
</organism>